<gene>
    <name evidence="8" type="ORF">A2946_04235</name>
</gene>
<dbReference type="Proteomes" id="UP000178348">
    <property type="component" value="Unassembled WGS sequence"/>
</dbReference>
<evidence type="ECO:0000256" key="4">
    <source>
        <dbReference type="ARBA" id="ARBA00023235"/>
    </source>
</evidence>
<evidence type="ECO:0000313" key="9">
    <source>
        <dbReference type="Proteomes" id="UP000178348"/>
    </source>
</evidence>
<comment type="caution">
    <text evidence="8">The sequence shown here is derived from an EMBL/GenBank/DDBJ whole genome shotgun (WGS) entry which is preliminary data.</text>
</comment>
<dbReference type="Pfam" id="PF00254">
    <property type="entry name" value="FKBP_C"/>
    <property type="match status" value="1"/>
</dbReference>
<dbReference type="PANTHER" id="PTHR43811">
    <property type="entry name" value="FKBP-TYPE PEPTIDYL-PROLYL CIS-TRANS ISOMERASE FKPA"/>
    <property type="match status" value="1"/>
</dbReference>
<dbReference type="PANTHER" id="PTHR43811:SF19">
    <property type="entry name" value="39 KDA FK506-BINDING NUCLEAR PROTEIN"/>
    <property type="match status" value="1"/>
</dbReference>
<protein>
    <recommendedName>
        <fullName evidence="6">Peptidyl-prolyl cis-trans isomerase</fullName>
        <ecNumber evidence="6">5.2.1.8</ecNumber>
    </recommendedName>
</protein>
<evidence type="ECO:0000256" key="1">
    <source>
        <dbReference type="ARBA" id="ARBA00000971"/>
    </source>
</evidence>
<dbReference type="AlphaFoldDB" id="A0A1G2CMT4"/>
<dbReference type="SUPFAM" id="SSF54534">
    <property type="entry name" value="FKBP-like"/>
    <property type="match status" value="1"/>
</dbReference>
<comment type="catalytic activity">
    <reaction evidence="1 5 6">
        <text>[protein]-peptidylproline (omega=180) = [protein]-peptidylproline (omega=0)</text>
        <dbReference type="Rhea" id="RHEA:16237"/>
        <dbReference type="Rhea" id="RHEA-COMP:10747"/>
        <dbReference type="Rhea" id="RHEA-COMP:10748"/>
        <dbReference type="ChEBI" id="CHEBI:83833"/>
        <dbReference type="ChEBI" id="CHEBI:83834"/>
        <dbReference type="EC" id="5.2.1.8"/>
    </reaction>
</comment>
<dbReference type="EMBL" id="MHLB01000027">
    <property type="protein sequence ID" value="OGZ01951.1"/>
    <property type="molecule type" value="Genomic_DNA"/>
</dbReference>
<evidence type="ECO:0000256" key="2">
    <source>
        <dbReference type="ARBA" id="ARBA00006577"/>
    </source>
</evidence>
<dbReference type="Gene3D" id="3.10.50.40">
    <property type="match status" value="1"/>
</dbReference>
<proteinExistence type="inferred from homology"/>
<evidence type="ECO:0000259" key="7">
    <source>
        <dbReference type="PROSITE" id="PS50059"/>
    </source>
</evidence>
<feature type="domain" description="PPIase FKBP-type" evidence="7">
    <location>
        <begin position="20"/>
        <end position="107"/>
    </location>
</feature>
<organism evidence="8 9">
    <name type="scientific">Candidatus Liptonbacteria bacterium RIFCSPLOWO2_01_FULL_53_13</name>
    <dbReference type="NCBI Taxonomy" id="1798651"/>
    <lineage>
        <taxon>Bacteria</taxon>
        <taxon>Candidatus Liptoniibacteriota</taxon>
    </lineage>
</organism>
<sequence>MEQLIIEDKVVGTGQEVKKGDTVSVHYTGTFTDGKVFDSSKPSNQPLEFTVGGERVIKGWDLGLVGMKVGGTRNLTIPPELAYGASGNAVIPPNSTLKFEVELLGIK</sequence>
<dbReference type="PROSITE" id="PS50059">
    <property type="entry name" value="FKBP_PPIASE"/>
    <property type="match status" value="1"/>
</dbReference>
<dbReference type="FunFam" id="3.10.50.40:FF:000006">
    <property type="entry name" value="Peptidyl-prolyl cis-trans isomerase"/>
    <property type="match status" value="1"/>
</dbReference>
<dbReference type="EC" id="5.2.1.8" evidence="6"/>
<accession>A0A1G2CMT4</accession>
<comment type="similarity">
    <text evidence="2 6">Belongs to the FKBP-type PPIase family.</text>
</comment>
<name>A0A1G2CMT4_9BACT</name>
<evidence type="ECO:0000256" key="3">
    <source>
        <dbReference type="ARBA" id="ARBA00023110"/>
    </source>
</evidence>
<dbReference type="InterPro" id="IPR001179">
    <property type="entry name" value="PPIase_FKBP_dom"/>
</dbReference>
<reference evidence="8 9" key="1">
    <citation type="journal article" date="2016" name="Nat. Commun.">
        <title>Thousands of microbial genomes shed light on interconnected biogeochemical processes in an aquifer system.</title>
        <authorList>
            <person name="Anantharaman K."/>
            <person name="Brown C.T."/>
            <person name="Hug L.A."/>
            <person name="Sharon I."/>
            <person name="Castelle C.J."/>
            <person name="Probst A.J."/>
            <person name="Thomas B.C."/>
            <person name="Singh A."/>
            <person name="Wilkins M.J."/>
            <person name="Karaoz U."/>
            <person name="Brodie E.L."/>
            <person name="Williams K.H."/>
            <person name="Hubbard S.S."/>
            <person name="Banfield J.F."/>
        </authorList>
    </citation>
    <scope>NUCLEOTIDE SEQUENCE [LARGE SCALE GENOMIC DNA]</scope>
</reference>
<evidence type="ECO:0000256" key="6">
    <source>
        <dbReference type="RuleBase" id="RU003915"/>
    </source>
</evidence>
<keyword evidence="4 5" id="KW-0413">Isomerase</keyword>
<evidence type="ECO:0000313" key="8">
    <source>
        <dbReference type="EMBL" id="OGZ01951.1"/>
    </source>
</evidence>
<dbReference type="GO" id="GO:0003755">
    <property type="term" value="F:peptidyl-prolyl cis-trans isomerase activity"/>
    <property type="evidence" value="ECO:0007669"/>
    <property type="project" value="UniProtKB-UniRule"/>
</dbReference>
<evidence type="ECO:0000256" key="5">
    <source>
        <dbReference type="PROSITE-ProRule" id="PRU00277"/>
    </source>
</evidence>
<dbReference type="InterPro" id="IPR046357">
    <property type="entry name" value="PPIase_dom_sf"/>
</dbReference>
<dbReference type="GO" id="GO:0000785">
    <property type="term" value="C:chromatin"/>
    <property type="evidence" value="ECO:0007669"/>
    <property type="project" value="TreeGrafter"/>
</dbReference>
<keyword evidence="3 5" id="KW-0697">Rotamase</keyword>